<feature type="region of interest" description="Disordered" evidence="1">
    <location>
        <begin position="1"/>
        <end position="56"/>
    </location>
</feature>
<gene>
    <name evidence="2" type="ORF">NGRA_0471</name>
</gene>
<keyword evidence="3" id="KW-1185">Reference proteome</keyword>
<proteinExistence type="predicted"/>
<evidence type="ECO:0000313" key="3">
    <source>
        <dbReference type="Proteomes" id="UP000740883"/>
    </source>
</evidence>
<reference evidence="2 3" key="1">
    <citation type="journal article" date="2020" name="Genome Biol. Evol.">
        <title>Comparative genomics of strictly vertically transmitted, feminizing microsporidia endosymbionts of amphipod crustaceans.</title>
        <authorList>
            <person name="Cormier A."/>
            <person name="Chebbi M.A."/>
            <person name="Giraud I."/>
            <person name="Wattier R."/>
            <person name="Teixeira M."/>
            <person name="Gilbert C."/>
            <person name="Rigaud T."/>
            <person name="Cordaux R."/>
        </authorList>
    </citation>
    <scope>NUCLEOTIDE SEQUENCE [LARGE SCALE GENOMIC DNA]</scope>
    <source>
        <strain evidence="2 3">Ou3-Ou53</strain>
    </source>
</reference>
<evidence type="ECO:0000256" key="1">
    <source>
        <dbReference type="SAM" id="MobiDB-lite"/>
    </source>
</evidence>
<sequence>MSSSESEEIVLISSKAANKEDSSSDIEIESVKQSTPLPGARTQRKTAQAPIKKERKPTVARKKKIENNINVKKASLDSDDVVKPDFPFNSETIRTPDKIVYPNKTVVYPEPTYVSETIRIPDKILYPNKTVIDEEPQKIVETFDNTTYVFDKNKKFKSNESAKYKIICRDGSNEKIYYLNTDDTLEIMYDDISPEAKLKYKGVFVSKFLTLEDLNYTEDENIFEVIGNTKNLINLKINLDHNKSVNIEIERDLEISEIFKKIEKQSGKENLLIINGYILDEKLLVRDVLEEEDVLDYV</sequence>
<evidence type="ECO:0008006" key="4">
    <source>
        <dbReference type="Google" id="ProtNLM"/>
    </source>
</evidence>
<name>A0A9P6L003_9MICR</name>
<dbReference type="OrthoDB" id="2192781at2759"/>
<organism evidence="2 3">
    <name type="scientific">Nosema granulosis</name>
    <dbReference type="NCBI Taxonomy" id="83296"/>
    <lineage>
        <taxon>Eukaryota</taxon>
        <taxon>Fungi</taxon>
        <taxon>Fungi incertae sedis</taxon>
        <taxon>Microsporidia</taxon>
        <taxon>Nosematidae</taxon>
        <taxon>Nosema</taxon>
    </lineage>
</organism>
<protein>
    <recommendedName>
        <fullName evidence="4">Ubiquitin-like domain-containing protein</fullName>
    </recommendedName>
</protein>
<dbReference type="Proteomes" id="UP000740883">
    <property type="component" value="Unassembled WGS sequence"/>
</dbReference>
<accession>A0A9P6L003</accession>
<dbReference type="AlphaFoldDB" id="A0A9P6L003"/>
<evidence type="ECO:0000313" key="2">
    <source>
        <dbReference type="EMBL" id="KAF9764538.1"/>
    </source>
</evidence>
<comment type="caution">
    <text evidence="2">The sequence shown here is derived from an EMBL/GenBank/DDBJ whole genome shotgun (WGS) entry which is preliminary data.</text>
</comment>
<dbReference type="EMBL" id="SBJO01000017">
    <property type="protein sequence ID" value="KAF9764538.1"/>
    <property type="molecule type" value="Genomic_DNA"/>
</dbReference>